<dbReference type="SMART" id="SM00849">
    <property type="entry name" value="Lactamase_B"/>
    <property type="match status" value="1"/>
</dbReference>
<name>S5ZMT0_9CREN</name>
<evidence type="ECO:0000259" key="2">
    <source>
        <dbReference type="SMART" id="SM00849"/>
    </source>
</evidence>
<keyword evidence="1" id="KW-0812">Transmembrane</keyword>
<dbReference type="PANTHER" id="PTHR13754">
    <property type="entry name" value="METALLO-BETA-LACTAMASE SUPERFAMILY PROTEIN"/>
    <property type="match status" value="1"/>
</dbReference>
<feature type="domain" description="Metallo-beta-lactamase" evidence="2">
    <location>
        <begin position="73"/>
        <end position="256"/>
    </location>
</feature>
<keyword evidence="1" id="KW-1133">Transmembrane helix</keyword>
<dbReference type="Pfam" id="PF00753">
    <property type="entry name" value="Lactamase_B"/>
    <property type="match status" value="1"/>
</dbReference>
<keyword evidence="4" id="KW-1185">Reference proteome</keyword>
<protein>
    <recommendedName>
        <fullName evidence="2">Metallo-beta-lactamase domain-containing protein</fullName>
    </recommendedName>
</protein>
<dbReference type="GO" id="GO:0016740">
    <property type="term" value="F:transferase activity"/>
    <property type="evidence" value="ECO:0007669"/>
    <property type="project" value="TreeGrafter"/>
</dbReference>
<dbReference type="PATRIC" id="fig|1365176.7.peg.1550"/>
<dbReference type="InterPro" id="IPR036866">
    <property type="entry name" value="RibonucZ/Hydroxyglut_hydro"/>
</dbReference>
<dbReference type="SUPFAM" id="SSF56281">
    <property type="entry name" value="Metallo-hydrolase/oxidoreductase"/>
    <property type="match status" value="1"/>
</dbReference>
<evidence type="ECO:0000313" key="3">
    <source>
        <dbReference type="EMBL" id="AGT35906.1"/>
    </source>
</evidence>
<dbReference type="EMBL" id="CP006646">
    <property type="protein sequence ID" value="AGT35906.1"/>
    <property type="molecule type" value="Genomic_DNA"/>
</dbReference>
<dbReference type="InterPro" id="IPR041712">
    <property type="entry name" value="DHPS-like_MBL-fold"/>
</dbReference>
<dbReference type="Gene3D" id="3.60.15.10">
    <property type="entry name" value="Ribonuclease Z/Hydroxyacylglutathione hydrolase-like"/>
    <property type="match status" value="1"/>
</dbReference>
<evidence type="ECO:0000313" key="4">
    <source>
        <dbReference type="Proteomes" id="UP000015543"/>
    </source>
</evidence>
<accession>S5ZMT0</accession>
<dbReference type="CDD" id="cd07713">
    <property type="entry name" value="DHPS-like_MBL-fold"/>
    <property type="match status" value="1"/>
</dbReference>
<organism evidence="3 4">
    <name type="scientific">Thermofilum adornatum</name>
    <dbReference type="NCBI Taxonomy" id="1365176"/>
    <lineage>
        <taxon>Archaea</taxon>
        <taxon>Thermoproteota</taxon>
        <taxon>Thermoprotei</taxon>
        <taxon>Thermofilales</taxon>
        <taxon>Thermofilaceae</taxon>
        <taxon>Thermofilum</taxon>
    </lineage>
</organism>
<dbReference type="HOGENOM" id="CLU_036012_1_0_2"/>
<dbReference type="InterPro" id="IPR052926">
    <property type="entry name" value="Metallo-beta-lactamase_dom"/>
</dbReference>
<sequence length="287" mass="31237">MTKLLYYVYKWIFPIAILIVCIGVFGALLYMLGRASNVPEKHAGNESREYAGYVRLVVLVDNNPYKEGLETAWGLAVYLETGQTKLLFDTGPDPGVLERNAEKLGIDLSKIDFIVISHPHGDHTGGLKLLSSIKPGLRVYIPPDRSLKNYVQSLGLEPIQVNSTVEVAKGVFVVEPLYGPPVEEALAVKTSKGLAILVGCSHPGVVNLVNQAVRDLGMKPYLVLGGFHMFGAPLQDIKEVASRLVEIGAEKIYPIHCSGDTIRNYLANSYKDKYGDGGAGLEIDIQG</sequence>
<dbReference type="PANTHER" id="PTHR13754:SF13">
    <property type="entry name" value="METALLO-BETA-LACTAMASE SUPERFAMILY PROTEIN (AFU_ORTHOLOGUE AFUA_3G07630)"/>
    <property type="match status" value="1"/>
</dbReference>
<proteinExistence type="predicted"/>
<dbReference type="Proteomes" id="UP000015543">
    <property type="component" value="Chromosome"/>
</dbReference>
<gene>
    <name evidence="3" type="ORF">N186_07840</name>
</gene>
<dbReference type="eggNOG" id="arCOG00503">
    <property type="taxonomic scope" value="Archaea"/>
</dbReference>
<dbReference type="AlphaFoldDB" id="S5ZMT0"/>
<keyword evidence="1" id="KW-0472">Membrane</keyword>
<reference evidence="3 4" key="1">
    <citation type="journal article" date="2013" name="Genome Announc.">
        <title>Complete Genomic Sequence of 'Thermofilum adornatus' Strain 1910bT, a Hyperthermophilic Anaerobic Organotrophic Crenarchaeon.</title>
        <authorList>
            <person name="Dominova I.N."/>
            <person name="Kublanov I.V."/>
            <person name="Podosokorskaya O.A."/>
            <person name="Derbikova K.S."/>
            <person name="Patrushev M.V."/>
            <person name="Toshchakov S.V."/>
        </authorList>
    </citation>
    <scope>NUCLEOTIDE SEQUENCE [LARGE SCALE GENOMIC DNA]</scope>
    <source>
        <strain evidence="4">1910b</strain>
    </source>
</reference>
<evidence type="ECO:0000256" key="1">
    <source>
        <dbReference type="SAM" id="Phobius"/>
    </source>
</evidence>
<dbReference type="KEGG" id="thb:N186_07840"/>
<dbReference type="InterPro" id="IPR001279">
    <property type="entry name" value="Metallo-B-lactamas"/>
</dbReference>
<feature type="transmembrane region" description="Helical" evidence="1">
    <location>
        <begin position="12"/>
        <end position="32"/>
    </location>
</feature>